<protein>
    <submittedName>
        <fullName evidence="3">Uncharacterized protein</fullName>
    </submittedName>
</protein>
<dbReference type="Proteomes" id="UP000193411">
    <property type="component" value="Unassembled WGS sequence"/>
</dbReference>
<dbReference type="AlphaFoldDB" id="A0A1Y2HGX0"/>
<comment type="caution">
    <text evidence="3">The sequence shown here is derived from an EMBL/GenBank/DDBJ whole genome shotgun (WGS) entry which is preliminary data.</text>
</comment>
<dbReference type="EMBL" id="MCFL01000038">
    <property type="protein sequence ID" value="ORZ33121.1"/>
    <property type="molecule type" value="Genomic_DNA"/>
</dbReference>
<feature type="transmembrane region" description="Helical" evidence="2">
    <location>
        <begin position="192"/>
        <end position="213"/>
    </location>
</feature>
<sequence length="373" mass="37580">MVHSIPLSTPPASSSGAAGSSSPASSAAHGPASRPSWHALVAAFATTGLLLSSHTLVGELRRPALVALVHTLAIAILGKPLLPSLDSAVPALGTWSLALVAASAMTASYWALYLVPAHVFASLLLLEVPLVSLAMAIVGSSTHAEYAPGRAASALDGLTSSSGTGVPTYLSFGLIATGSLLIATSDLMATPLAIPVCVLALCSTTLAIVLLKSKPAFSRLSGKHALALTAPRSAAILAGTVLLVEIPTLSQLNQPLTSTLSSVSLSIGALSTVLAVIASVCGASPVNRAYSRSTVLGLTEVTLTAMASCMMAQPALTGSHAWAMFAGFLAALGGLFLYSSAVAKAQHYDRLDVPLCVLACIPALLHSKSPAHS</sequence>
<organism evidence="3 4">
    <name type="scientific">Catenaria anguillulae PL171</name>
    <dbReference type="NCBI Taxonomy" id="765915"/>
    <lineage>
        <taxon>Eukaryota</taxon>
        <taxon>Fungi</taxon>
        <taxon>Fungi incertae sedis</taxon>
        <taxon>Blastocladiomycota</taxon>
        <taxon>Blastocladiomycetes</taxon>
        <taxon>Blastocladiales</taxon>
        <taxon>Catenariaceae</taxon>
        <taxon>Catenaria</taxon>
    </lineage>
</organism>
<feature type="transmembrane region" description="Helical" evidence="2">
    <location>
        <begin position="225"/>
        <end position="244"/>
    </location>
</feature>
<feature type="transmembrane region" description="Helical" evidence="2">
    <location>
        <begin position="264"/>
        <end position="283"/>
    </location>
</feature>
<gene>
    <name evidence="3" type="ORF">BCR44DRAFT_224831</name>
</gene>
<feature type="transmembrane region" description="Helical" evidence="2">
    <location>
        <begin position="295"/>
        <end position="316"/>
    </location>
</feature>
<evidence type="ECO:0000256" key="2">
    <source>
        <dbReference type="SAM" id="Phobius"/>
    </source>
</evidence>
<feature type="compositionally biased region" description="Low complexity" evidence="1">
    <location>
        <begin position="10"/>
        <end position="30"/>
    </location>
</feature>
<accession>A0A1Y2HGX0</accession>
<reference evidence="3 4" key="1">
    <citation type="submission" date="2016-07" db="EMBL/GenBank/DDBJ databases">
        <title>Pervasive Adenine N6-methylation of Active Genes in Fungi.</title>
        <authorList>
            <consortium name="DOE Joint Genome Institute"/>
            <person name="Mondo S.J."/>
            <person name="Dannebaum R.O."/>
            <person name="Kuo R.C."/>
            <person name="Labutti K."/>
            <person name="Haridas S."/>
            <person name="Kuo A."/>
            <person name="Salamov A."/>
            <person name="Ahrendt S.R."/>
            <person name="Lipzen A."/>
            <person name="Sullivan W."/>
            <person name="Andreopoulos W.B."/>
            <person name="Clum A."/>
            <person name="Lindquist E."/>
            <person name="Daum C."/>
            <person name="Ramamoorthy G.K."/>
            <person name="Gryganskyi A."/>
            <person name="Culley D."/>
            <person name="Magnuson J.K."/>
            <person name="James T.Y."/>
            <person name="O'Malley M.A."/>
            <person name="Stajich J.E."/>
            <person name="Spatafora J.W."/>
            <person name="Visel A."/>
            <person name="Grigoriev I.V."/>
        </authorList>
    </citation>
    <scope>NUCLEOTIDE SEQUENCE [LARGE SCALE GENOMIC DNA]</scope>
    <source>
        <strain evidence="3 4">PL171</strain>
    </source>
</reference>
<feature type="transmembrane region" description="Helical" evidence="2">
    <location>
        <begin position="64"/>
        <end position="82"/>
    </location>
</feature>
<name>A0A1Y2HGX0_9FUNG</name>
<feature type="region of interest" description="Disordered" evidence="1">
    <location>
        <begin position="1"/>
        <end position="30"/>
    </location>
</feature>
<feature type="transmembrane region" description="Helical" evidence="2">
    <location>
        <begin position="37"/>
        <end position="57"/>
    </location>
</feature>
<evidence type="ECO:0000313" key="3">
    <source>
        <dbReference type="EMBL" id="ORZ33121.1"/>
    </source>
</evidence>
<feature type="transmembrane region" description="Helical" evidence="2">
    <location>
        <begin position="119"/>
        <end position="138"/>
    </location>
</feature>
<keyword evidence="2" id="KW-1133">Transmembrane helix</keyword>
<keyword evidence="2" id="KW-0812">Transmembrane</keyword>
<proteinExistence type="predicted"/>
<evidence type="ECO:0000313" key="4">
    <source>
        <dbReference type="Proteomes" id="UP000193411"/>
    </source>
</evidence>
<feature type="transmembrane region" description="Helical" evidence="2">
    <location>
        <begin position="88"/>
        <end position="112"/>
    </location>
</feature>
<keyword evidence="2" id="KW-0472">Membrane</keyword>
<keyword evidence="4" id="KW-1185">Reference proteome</keyword>
<feature type="transmembrane region" description="Helical" evidence="2">
    <location>
        <begin position="322"/>
        <end position="341"/>
    </location>
</feature>
<evidence type="ECO:0000256" key="1">
    <source>
        <dbReference type="SAM" id="MobiDB-lite"/>
    </source>
</evidence>